<evidence type="ECO:0000256" key="6">
    <source>
        <dbReference type="ARBA" id="ARBA00023136"/>
    </source>
</evidence>
<evidence type="ECO:0000256" key="5">
    <source>
        <dbReference type="ARBA" id="ARBA00022777"/>
    </source>
</evidence>
<keyword evidence="6 7" id="KW-0472">Membrane</keyword>
<proteinExistence type="predicted"/>
<dbReference type="PROSITE" id="PS50885">
    <property type="entry name" value="HAMP"/>
    <property type="match status" value="1"/>
</dbReference>
<dbReference type="Pfam" id="PF06580">
    <property type="entry name" value="His_kinase"/>
    <property type="match status" value="1"/>
</dbReference>
<accession>A0ABT3DH58</accession>
<evidence type="ECO:0000313" key="9">
    <source>
        <dbReference type="EMBL" id="MCV9886390.1"/>
    </source>
</evidence>
<keyword evidence="7" id="KW-0812">Transmembrane</keyword>
<keyword evidence="2" id="KW-1003">Cell membrane</keyword>
<dbReference type="Proteomes" id="UP001526147">
    <property type="component" value="Unassembled WGS sequence"/>
</dbReference>
<name>A0ABT3DH58_9BACI</name>
<dbReference type="InterPro" id="IPR050640">
    <property type="entry name" value="Bact_2-comp_sensor_kinase"/>
</dbReference>
<feature type="transmembrane region" description="Helical" evidence="7">
    <location>
        <begin position="15"/>
        <end position="38"/>
    </location>
</feature>
<evidence type="ECO:0000256" key="2">
    <source>
        <dbReference type="ARBA" id="ARBA00022475"/>
    </source>
</evidence>
<evidence type="ECO:0000256" key="1">
    <source>
        <dbReference type="ARBA" id="ARBA00004651"/>
    </source>
</evidence>
<evidence type="ECO:0000313" key="10">
    <source>
        <dbReference type="Proteomes" id="UP001526147"/>
    </source>
</evidence>
<dbReference type="Pfam" id="PF00672">
    <property type="entry name" value="HAMP"/>
    <property type="match status" value="1"/>
</dbReference>
<sequence length="588" mass="66985">MWIKLGRYNTLRNQILLVFITVMTIVLCFVGIMTYFIVSTLLQDNAEKQIQQTAVEANGRMESLHQQIDLLTRQVATNSTIQQMLQDESQGNLASFQQRQALVRLSNEYLTYTNGINNLEIYSSDNRKLIPLDGETLNKRISQRWISEADRAEGKLVWIGQDPNEPYYYLAIRRVSLIDRWFSNGGYIVLQINPNYFEFSETRLNNEYMILVDQNNKQISSNYNGDISPIIKEKEKTLTLNGSDFMLVKQTSSITGWTLYILTPVNEVMGGITVLRAAILLSGVFGFLIFSFFAVFLSTMITKPIFRLTKTMKKASEGELTLNPQISSTIEINRLNESYNQLVENTNELIQVVYEKEILKSHAELKALQSQINPHFLFNTLDAMYWSLDEKGEDELAETVLAMSELFRYTISNQKQDEWVTINQELEHVELYMQLMKMRFGERFTWQVSIPSELETVPIPKLLIQPIVENAILHGVGNKVGSGFVHVIVELSSHPGYIMISVLDTGPGMEIDTIKKIKGLLDKGKVSSLKGNGMALSNVNKRLNLYYKQHELNGINISSKPNEGTCVSFQIPINRGGAYAEKNNFNRG</sequence>
<dbReference type="CDD" id="cd06225">
    <property type="entry name" value="HAMP"/>
    <property type="match status" value="1"/>
</dbReference>
<dbReference type="Pfam" id="PF02518">
    <property type="entry name" value="HATPase_c"/>
    <property type="match status" value="1"/>
</dbReference>
<organism evidence="9 10">
    <name type="scientific">Metabacillus halosaccharovorans</name>
    <dbReference type="NCBI Taxonomy" id="930124"/>
    <lineage>
        <taxon>Bacteria</taxon>
        <taxon>Bacillati</taxon>
        <taxon>Bacillota</taxon>
        <taxon>Bacilli</taxon>
        <taxon>Bacillales</taxon>
        <taxon>Bacillaceae</taxon>
        <taxon>Metabacillus</taxon>
    </lineage>
</organism>
<dbReference type="SUPFAM" id="SSF158472">
    <property type="entry name" value="HAMP domain-like"/>
    <property type="match status" value="1"/>
</dbReference>
<feature type="transmembrane region" description="Helical" evidence="7">
    <location>
        <begin position="278"/>
        <end position="301"/>
    </location>
</feature>
<comment type="subcellular location">
    <subcellularLocation>
        <location evidence="1">Cell membrane</location>
        <topology evidence="1">Multi-pass membrane protein</topology>
    </subcellularLocation>
</comment>
<keyword evidence="7" id="KW-1133">Transmembrane helix</keyword>
<keyword evidence="3" id="KW-0597">Phosphoprotein</keyword>
<evidence type="ECO:0000256" key="4">
    <source>
        <dbReference type="ARBA" id="ARBA00022679"/>
    </source>
</evidence>
<dbReference type="InterPro" id="IPR036890">
    <property type="entry name" value="HATPase_C_sf"/>
</dbReference>
<dbReference type="SUPFAM" id="SSF55874">
    <property type="entry name" value="ATPase domain of HSP90 chaperone/DNA topoisomerase II/histidine kinase"/>
    <property type="match status" value="1"/>
</dbReference>
<evidence type="ECO:0000256" key="3">
    <source>
        <dbReference type="ARBA" id="ARBA00022553"/>
    </source>
</evidence>
<gene>
    <name evidence="9" type="ORF">OIH86_12150</name>
</gene>
<keyword evidence="10" id="KW-1185">Reference proteome</keyword>
<comment type="caution">
    <text evidence="9">The sequence shown here is derived from an EMBL/GenBank/DDBJ whole genome shotgun (WGS) entry which is preliminary data.</text>
</comment>
<dbReference type="EMBL" id="JAOYEY010000038">
    <property type="protein sequence ID" value="MCV9886390.1"/>
    <property type="molecule type" value="Genomic_DNA"/>
</dbReference>
<evidence type="ECO:0000259" key="8">
    <source>
        <dbReference type="PROSITE" id="PS50885"/>
    </source>
</evidence>
<dbReference type="InterPro" id="IPR003594">
    <property type="entry name" value="HATPase_dom"/>
</dbReference>
<evidence type="ECO:0000256" key="7">
    <source>
        <dbReference type="SAM" id="Phobius"/>
    </source>
</evidence>
<dbReference type="Gene3D" id="6.10.340.10">
    <property type="match status" value="1"/>
</dbReference>
<protein>
    <submittedName>
        <fullName evidence="9">Sensor histidine kinase</fullName>
    </submittedName>
</protein>
<dbReference type="SMART" id="SM00304">
    <property type="entry name" value="HAMP"/>
    <property type="match status" value="1"/>
</dbReference>
<dbReference type="RefSeq" id="WP_264143011.1">
    <property type="nucleotide sequence ID" value="NZ_JAOYEY010000038.1"/>
</dbReference>
<dbReference type="Gene3D" id="3.30.565.10">
    <property type="entry name" value="Histidine kinase-like ATPase, C-terminal domain"/>
    <property type="match status" value="1"/>
</dbReference>
<dbReference type="InterPro" id="IPR010559">
    <property type="entry name" value="Sig_transdc_His_kin_internal"/>
</dbReference>
<dbReference type="InterPro" id="IPR003660">
    <property type="entry name" value="HAMP_dom"/>
</dbReference>
<dbReference type="PANTHER" id="PTHR34220">
    <property type="entry name" value="SENSOR HISTIDINE KINASE YPDA"/>
    <property type="match status" value="1"/>
</dbReference>
<feature type="domain" description="HAMP" evidence="8">
    <location>
        <begin position="299"/>
        <end position="351"/>
    </location>
</feature>
<keyword evidence="4" id="KW-0808">Transferase</keyword>
<dbReference type="PANTHER" id="PTHR34220:SF7">
    <property type="entry name" value="SENSOR HISTIDINE KINASE YPDA"/>
    <property type="match status" value="1"/>
</dbReference>
<reference evidence="9 10" key="1">
    <citation type="submission" date="2022-10" db="EMBL/GenBank/DDBJ databases">
        <title>Draft genome assembly of moderately radiation resistant bacterium Metabacillus halosaccharovorans.</title>
        <authorList>
            <person name="Pal S."/>
            <person name="Gopinathan A."/>
        </authorList>
    </citation>
    <scope>NUCLEOTIDE SEQUENCE [LARGE SCALE GENOMIC DNA]</scope>
    <source>
        <strain evidence="9 10">VITHBRA001</strain>
    </source>
</reference>
<dbReference type="GO" id="GO:0016301">
    <property type="term" value="F:kinase activity"/>
    <property type="evidence" value="ECO:0007669"/>
    <property type="project" value="UniProtKB-KW"/>
</dbReference>
<keyword evidence="5 9" id="KW-0418">Kinase</keyword>